<proteinExistence type="predicted"/>
<keyword evidence="1" id="KW-0472">Membrane</keyword>
<evidence type="ECO:0000313" key="3">
    <source>
        <dbReference type="Proteomes" id="UP001179361"/>
    </source>
</evidence>
<dbReference type="RefSeq" id="WP_231057208.1">
    <property type="nucleotide sequence ID" value="NZ_JAJNOC010000001.1"/>
</dbReference>
<keyword evidence="1" id="KW-1133">Transmembrane helix</keyword>
<keyword evidence="3" id="KW-1185">Reference proteome</keyword>
<comment type="caution">
    <text evidence="2">The sequence shown here is derived from an EMBL/GenBank/DDBJ whole genome shotgun (WGS) entry which is preliminary data.</text>
</comment>
<name>A0ABS8Q2G4_9BURK</name>
<evidence type="ECO:0000256" key="1">
    <source>
        <dbReference type="SAM" id="Phobius"/>
    </source>
</evidence>
<protein>
    <submittedName>
        <fullName evidence="2">Uncharacterized protein</fullName>
    </submittedName>
</protein>
<feature type="transmembrane region" description="Helical" evidence="1">
    <location>
        <begin position="53"/>
        <end position="73"/>
    </location>
</feature>
<reference evidence="2" key="1">
    <citation type="submission" date="2021-11" db="EMBL/GenBank/DDBJ databases">
        <title>The complete genome of Massilia sp sp. G4R7.</title>
        <authorList>
            <person name="Liu L."/>
            <person name="Yue J."/>
            <person name="Yuan J."/>
            <person name="Yang F."/>
            <person name="Li L."/>
        </authorList>
    </citation>
    <scope>NUCLEOTIDE SEQUENCE</scope>
    <source>
        <strain evidence="2">G4R7</strain>
    </source>
</reference>
<gene>
    <name evidence="2" type="ORF">LQ564_06265</name>
</gene>
<evidence type="ECO:0000313" key="2">
    <source>
        <dbReference type="EMBL" id="MCD2515920.1"/>
    </source>
</evidence>
<sequence>MAALSLLCSLLTVWTSWLVLPLFVFGPLAIYLGWKSYKQASAHLPRMKPGRRLVALAPMLIGIAAIPGALVFLNATYRA</sequence>
<feature type="transmembrane region" description="Helical" evidence="1">
    <location>
        <begin position="12"/>
        <end position="32"/>
    </location>
</feature>
<dbReference type="EMBL" id="JAJNOC010000001">
    <property type="protein sequence ID" value="MCD2515920.1"/>
    <property type="molecule type" value="Genomic_DNA"/>
</dbReference>
<organism evidence="2 3">
    <name type="scientific">Massilia phyllostachyos</name>
    <dbReference type="NCBI Taxonomy" id="2898585"/>
    <lineage>
        <taxon>Bacteria</taxon>
        <taxon>Pseudomonadati</taxon>
        <taxon>Pseudomonadota</taxon>
        <taxon>Betaproteobacteria</taxon>
        <taxon>Burkholderiales</taxon>
        <taxon>Oxalobacteraceae</taxon>
        <taxon>Telluria group</taxon>
        <taxon>Massilia</taxon>
    </lineage>
</organism>
<keyword evidence="1" id="KW-0812">Transmembrane</keyword>
<dbReference type="Proteomes" id="UP001179361">
    <property type="component" value="Unassembled WGS sequence"/>
</dbReference>
<accession>A0ABS8Q2G4</accession>